<name>A0A9W6Q008_9ACTN</name>
<feature type="domain" description="Beta-ketoacyl-[acyl-carrier-protein] synthase III C-terminal" evidence="3">
    <location>
        <begin position="2"/>
        <end position="64"/>
    </location>
</feature>
<dbReference type="InterPro" id="IPR013747">
    <property type="entry name" value="ACP_syn_III_C"/>
</dbReference>
<keyword evidence="1" id="KW-0808">Transferase</keyword>
<dbReference type="InterPro" id="IPR016039">
    <property type="entry name" value="Thiolase-like"/>
</dbReference>
<evidence type="ECO:0000256" key="1">
    <source>
        <dbReference type="ARBA" id="ARBA00022679"/>
    </source>
</evidence>
<evidence type="ECO:0000256" key="2">
    <source>
        <dbReference type="ARBA" id="ARBA00023315"/>
    </source>
</evidence>
<dbReference type="GO" id="GO:0016746">
    <property type="term" value="F:acyltransferase activity"/>
    <property type="evidence" value="ECO:0007669"/>
    <property type="project" value="UniProtKB-KW"/>
</dbReference>
<keyword evidence="5" id="KW-1185">Reference proteome</keyword>
<proteinExistence type="predicted"/>
<comment type="caution">
    <text evidence="4">The sequence shown here is derived from an EMBL/GenBank/DDBJ whole genome shotgun (WGS) entry which is preliminary data.</text>
</comment>
<dbReference type="PANTHER" id="PTHR34069">
    <property type="entry name" value="3-OXOACYL-[ACYL-CARRIER-PROTEIN] SYNTHASE 3"/>
    <property type="match status" value="1"/>
</dbReference>
<dbReference type="PANTHER" id="PTHR34069:SF2">
    <property type="entry name" value="BETA-KETOACYL-[ACYL-CARRIER-PROTEIN] SYNTHASE III"/>
    <property type="match status" value="1"/>
</dbReference>
<dbReference type="GO" id="GO:0044550">
    <property type="term" value="P:secondary metabolite biosynthetic process"/>
    <property type="evidence" value="ECO:0007669"/>
    <property type="project" value="TreeGrafter"/>
</dbReference>
<organism evidence="4 5">
    <name type="scientific">Actinomadura rubrobrunea</name>
    <dbReference type="NCBI Taxonomy" id="115335"/>
    <lineage>
        <taxon>Bacteria</taxon>
        <taxon>Bacillati</taxon>
        <taxon>Actinomycetota</taxon>
        <taxon>Actinomycetes</taxon>
        <taxon>Streptosporangiales</taxon>
        <taxon>Thermomonosporaceae</taxon>
        <taxon>Actinomadura</taxon>
    </lineage>
</organism>
<evidence type="ECO:0000313" key="5">
    <source>
        <dbReference type="Proteomes" id="UP001165124"/>
    </source>
</evidence>
<protein>
    <recommendedName>
        <fullName evidence="3">Beta-ketoacyl-[acyl-carrier-protein] synthase III C-terminal domain-containing protein</fullName>
    </recommendedName>
</protein>
<gene>
    <name evidence="4" type="ORF">Arub01_56230</name>
</gene>
<dbReference type="EMBL" id="BSRZ01000022">
    <property type="protein sequence ID" value="GLW67380.1"/>
    <property type="molecule type" value="Genomic_DNA"/>
</dbReference>
<evidence type="ECO:0000313" key="4">
    <source>
        <dbReference type="EMBL" id="GLW67380.1"/>
    </source>
</evidence>
<dbReference type="SUPFAM" id="SSF53901">
    <property type="entry name" value="Thiolase-like"/>
    <property type="match status" value="1"/>
</dbReference>
<accession>A0A9W6Q008</accession>
<sequence length="67" mass="6834">MAPRAGLDPEQLVIAGQDVGNIGAASLPYALDRAVRTRGIAPGELVLLAGFGAGLTWGHALISWPPS</sequence>
<evidence type="ECO:0000259" key="3">
    <source>
        <dbReference type="Pfam" id="PF08541"/>
    </source>
</evidence>
<keyword evidence="2" id="KW-0012">Acyltransferase</keyword>
<dbReference type="AlphaFoldDB" id="A0A9W6Q008"/>
<dbReference type="Proteomes" id="UP001165124">
    <property type="component" value="Unassembled WGS sequence"/>
</dbReference>
<dbReference type="Gene3D" id="3.40.47.10">
    <property type="match status" value="1"/>
</dbReference>
<reference evidence="4" key="1">
    <citation type="submission" date="2023-02" db="EMBL/GenBank/DDBJ databases">
        <title>Actinomadura rubrobrunea NBRC 14622.</title>
        <authorList>
            <person name="Ichikawa N."/>
            <person name="Sato H."/>
            <person name="Tonouchi N."/>
        </authorList>
    </citation>
    <scope>NUCLEOTIDE SEQUENCE</scope>
    <source>
        <strain evidence="4">NBRC 14622</strain>
    </source>
</reference>
<dbReference type="Pfam" id="PF08541">
    <property type="entry name" value="ACP_syn_III_C"/>
    <property type="match status" value="1"/>
</dbReference>